<evidence type="ECO:0000313" key="4">
    <source>
        <dbReference type="Proteomes" id="UP001085076"/>
    </source>
</evidence>
<feature type="region of interest" description="Disordered" evidence="1">
    <location>
        <begin position="196"/>
        <end position="236"/>
    </location>
</feature>
<keyword evidence="4" id="KW-1185">Reference proteome</keyword>
<sequence length="236" mass="25729">MESCNSGSMQSSSGCDEEYDSSKPSDHSFSNFFNSTTTPNIIPTIQPSPSSFFDPLPNYLDTSFSRSPPMDDTSWLRPPLPDHSNLIPSSLSTHPVPINTSTTAPSSSVQRPGISPASRPRNSKKRSRASRRAPTTVLTTDTANFRAMVQEFTGIPTASFMPYSSLPPPRFDLLHSLPPYLLRPFAQKLTSSKEPLEFDWQKGRAGQSHEQLGEDQRGGSTTAAAGGMDSWVLSSD</sequence>
<feature type="region of interest" description="Disordered" evidence="1">
    <location>
        <begin position="1"/>
        <end position="139"/>
    </location>
</feature>
<dbReference type="OrthoDB" id="780193at2759"/>
<dbReference type="InterPro" id="IPR039609">
    <property type="entry name" value="VQ_15/22"/>
</dbReference>
<name>A0A9D5D8Z3_9LILI</name>
<comment type="caution">
    <text evidence="3">The sequence shown here is derived from an EMBL/GenBank/DDBJ whole genome shotgun (WGS) entry which is preliminary data.</text>
</comment>
<dbReference type="PANTHER" id="PTHR33179:SF4">
    <property type="entry name" value="VQ MOTIF-CONTAINING PROTEIN"/>
    <property type="match status" value="1"/>
</dbReference>
<feature type="compositionally biased region" description="Basic residues" evidence="1">
    <location>
        <begin position="121"/>
        <end position="131"/>
    </location>
</feature>
<proteinExistence type="predicted"/>
<feature type="compositionally biased region" description="Low complexity" evidence="1">
    <location>
        <begin position="1"/>
        <end position="14"/>
    </location>
</feature>
<dbReference type="AlphaFoldDB" id="A0A9D5D8Z3"/>
<dbReference type="PANTHER" id="PTHR33179">
    <property type="entry name" value="VQ MOTIF-CONTAINING PROTEIN"/>
    <property type="match status" value="1"/>
</dbReference>
<dbReference type="Proteomes" id="UP001085076">
    <property type="component" value="Miscellaneous, Linkage group lg01"/>
</dbReference>
<protein>
    <recommendedName>
        <fullName evidence="2">VQ domain-containing protein</fullName>
    </recommendedName>
</protein>
<dbReference type="EMBL" id="JAGGNH010000001">
    <property type="protein sequence ID" value="KAJ0987356.1"/>
    <property type="molecule type" value="Genomic_DNA"/>
</dbReference>
<evidence type="ECO:0000256" key="1">
    <source>
        <dbReference type="SAM" id="MobiDB-lite"/>
    </source>
</evidence>
<feature type="compositionally biased region" description="Low complexity" evidence="1">
    <location>
        <begin position="34"/>
        <end position="51"/>
    </location>
</feature>
<dbReference type="Pfam" id="PF05678">
    <property type="entry name" value="VQ"/>
    <property type="match status" value="1"/>
</dbReference>
<evidence type="ECO:0000313" key="3">
    <source>
        <dbReference type="EMBL" id="KAJ0987356.1"/>
    </source>
</evidence>
<feature type="domain" description="VQ" evidence="2">
    <location>
        <begin position="132"/>
        <end position="158"/>
    </location>
</feature>
<reference evidence="3" key="1">
    <citation type="submission" date="2021-03" db="EMBL/GenBank/DDBJ databases">
        <authorList>
            <person name="Li Z."/>
            <person name="Yang C."/>
        </authorList>
    </citation>
    <scope>NUCLEOTIDE SEQUENCE</scope>
    <source>
        <strain evidence="3">Dzin_1.0</strain>
        <tissue evidence="3">Leaf</tissue>
    </source>
</reference>
<feature type="compositionally biased region" description="Polar residues" evidence="1">
    <location>
        <begin position="86"/>
        <end position="110"/>
    </location>
</feature>
<reference evidence="3" key="2">
    <citation type="journal article" date="2022" name="Hortic Res">
        <title>The genome of Dioscorea zingiberensis sheds light on the biosynthesis, origin and evolution of the medicinally important diosgenin saponins.</title>
        <authorList>
            <person name="Li Y."/>
            <person name="Tan C."/>
            <person name="Li Z."/>
            <person name="Guo J."/>
            <person name="Li S."/>
            <person name="Chen X."/>
            <person name="Wang C."/>
            <person name="Dai X."/>
            <person name="Yang H."/>
            <person name="Song W."/>
            <person name="Hou L."/>
            <person name="Xu J."/>
            <person name="Tong Z."/>
            <person name="Xu A."/>
            <person name="Yuan X."/>
            <person name="Wang W."/>
            <person name="Yang Q."/>
            <person name="Chen L."/>
            <person name="Sun Z."/>
            <person name="Wang K."/>
            <person name="Pan B."/>
            <person name="Chen J."/>
            <person name="Bao Y."/>
            <person name="Liu F."/>
            <person name="Qi X."/>
            <person name="Gang D.R."/>
            <person name="Wen J."/>
            <person name="Li J."/>
        </authorList>
    </citation>
    <scope>NUCLEOTIDE SEQUENCE</scope>
    <source>
        <strain evidence="3">Dzin_1.0</strain>
    </source>
</reference>
<accession>A0A9D5D8Z3</accession>
<dbReference type="InterPro" id="IPR008889">
    <property type="entry name" value="VQ"/>
</dbReference>
<gene>
    <name evidence="3" type="ORF">J5N97_005712</name>
</gene>
<organism evidence="3 4">
    <name type="scientific">Dioscorea zingiberensis</name>
    <dbReference type="NCBI Taxonomy" id="325984"/>
    <lineage>
        <taxon>Eukaryota</taxon>
        <taxon>Viridiplantae</taxon>
        <taxon>Streptophyta</taxon>
        <taxon>Embryophyta</taxon>
        <taxon>Tracheophyta</taxon>
        <taxon>Spermatophyta</taxon>
        <taxon>Magnoliopsida</taxon>
        <taxon>Liliopsida</taxon>
        <taxon>Dioscoreales</taxon>
        <taxon>Dioscoreaceae</taxon>
        <taxon>Dioscorea</taxon>
    </lineage>
</organism>
<evidence type="ECO:0000259" key="2">
    <source>
        <dbReference type="Pfam" id="PF05678"/>
    </source>
</evidence>